<accession>A0A8D5FV66</accession>
<name>A0A8D5FV66_9BACT</name>
<proteinExistence type="predicted"/>
<keyword evidence="1" id="KW-0472">Membrane</keyword>
<protein>
    <submittedName>
        <fullName evidence="2">Uncharacterized protein</fullName>
    </submittedName>
</protein>
<organism evidence="2 3">
    <name type="scientific">Desulfomarina profundi</name>
    <dbReference type="NCBI Taxonomy" id="2772557"/>
    <lineage>
        <taxon>Bacteria</taxon>
        <taxon>Pseudomonadati</taxon>
        <taxon>Thermodesulfobacteriota</taxon>
        <taxon>Desulfobulbia</taxon>
        <taxon>Desulfobulbales</taxon>
        <taxon>Desulfobulbaceae</taxon>
        <taxon>Desulfomarina</taxon>
    </lineage>
</organism>
<dbReference type="AlphaFoldDB" id="A0A8D5FV66"/>
<evidence type="ECO:0000313" key="2">
    <source>
        <dbReference type="EMBL" id="BCL62274.1"/>
    </source>
</evidence>
<evidence type="ECO:0000256" key="1">
    <source>
        <dbReference type="SAM" id="Phobius"/>
    </source>
</evidence>
<feature type="transmembrane region" description="Helical" evidence="1">
    <location>
        <begin position="74"/>
        <end position="92"/>
    </location>
</feature>
<keyword evidence="3" id="KW-1185">Reference proteome</keyword>
<reference evidence="2" key="1">
    <citation type="submission" date="2020-09" db="EMBL/GenBank/DDBJ databases">
        <title>Desulfogranum mesoprofundum gen. nov., sp. nov., a novel mesophilic, sulfate-reducing chemolithoautotroph isolated from a deep-sea hydrothermal vent chimney in the Suiyo Seamount.</title>
        <authorList>
            <person name="Hashimoto Y."/>
            <person name="Nakagawa S."/>
        </authorList>
    </citation>
    <scope>NUCLEOTIDE SEQUENCE</scope>
    <source>
        <strain evidence="2">KT2</strain>
    </source>
</reference>
<evidence type="ECO:0000313" key="3">
    <source>
        <dbReference type="Proteomes" id="UP000826725"/>
    </source>
</evidence>
<keyword evidence="1" id="KW-0812">Transmembrane</keyword>
<dbReference type="EMBL" id="AP024086">
    <property type="protein sequence ID" value="BCL62274.1"/>
    <property type="molecule type" value="Genomic_DNA"/>
</dbReference>
<dbReference type="Proteomes" id="UP000826725">
    <property type="component" value="Chromosome"/>
</dbReference>
<dbReference type="RefSeq" id="WP_228854647.1">
    <property type="nucleotide sequence ID" value="NZ_AP024086.1"/>
</dbReference>
<keyword evidence="1" id="KW-1133">Transmembrane helix</keyword>
<sequence length="183" mass="21089">MQNRQHRPETEKNRDVFDDDTMRRILKETAEDVTPAGPAVFSRISKSVGLPEKTEKNRWSFMDRLRDFFVQPQLAWGFAAMQTIVLCLFLVYSPQKQQTYEVLSANRIETASSGPSFHVIFNDSARMVEIESLLQQTGAMIINGPGKRGIYTMRLKKKQTDKIETRLKILKQSPLVSFIEQAY</sequence>
<gene>
    <name evidence="2" type="ORF">DGMP_29670</name>
</gene>
<dbReference type="KEGG" id="dbk:DGMP_29670"/>